<dbReference type="InterPro" id="IPR011011">
    <property type="entry name" value="Znf_FYVE_PHD"/>
</dbReference>
<dbReference type="CDD" id="cd15568">
    <property type="entry name" value="PHD5_NSD"/>
    <property type="match status" value="1"/>
</dbReference>
<dbReference type="SUPFAM" id="SSF159042">
    <property type="entry name" value="Plus3-like"/>
    <property type="match status" value="1"/>
</dbReference>
<keyword evidence="6" id="KW-0472">Membrane</keyword>
<dbReference type="FunFam" id="3.30.40.10:FF:000303">
    <property type="entry name" value="Zinc finger CCCH domain-containing protein 19"/>
    <property type="match status" value="1"/>
</dbReference>
<feature type="compositionally biased region" description="Acidic residues" evidence="5">
    <location>
        <begin position="332"/>
        <end position="342"/>
    </location>
</feature>
<dbReference type="Gramene" id="AET5Gv20732600.10">
    <property type="protein sequence ID" value="AET5Gv20732600.10"/>
    <property type="gene ID" value="AET5Gv20732600"/>
</dbReference>
<keyword evidence="3" id="KW-0862">Zinc</keyword>
<evidence type="ECO:0000313" key="9">
    <source>
        <dbReference type="EnsemblPlants" id="AET5Gv20732600.7"/>
    </source>
</evidence>
<keyword evidence="6" id="KW-1133">Transmembrane helix</keyword>
<feature type="compositionally biased region" description="Polar residues" evidence="5">
    <location>
        <begin position="795"/>
        <end position="805"/>
    </location>
</feature>
<evidence type="ECO:0000259" key="7">
    <source>
        <dbReference type="PROSITE" id="PS51360"/>
    </source>
</evidence>
<dbReference type="PROSITE" id="PS51360">
    <property type="entry name" value="PLUS3"/>
    <property type="match status" value="1"/>
</dbReference>
<dbReference type="InterPro" id="IPR036128">
    <property type="entry name" value="Plus3-like_sf"/>
</dbReference>
<keyword evidence="4" id="KW-0238">DNA-binding</keyword>
<dbReference type="AlphaFoldDB" id="A0A453LE99"/>
<evidence type="ECO:0000256" key="3">
    <source>
        <dbReference type="ARBA" id="ARBA00022833"/>
    </source>
</evidence>
<dbReference type="Gene3D" id="3.30.40.10">
    <property type="entry name" value="Zinc/RING finger domain, C3HC4 (zinc finger)"/>
    <property type="match status" value="1"/>
</dbReference>
<dbReference type="SUPFAM" id="SSF47592">
    <property type="entry name" value="SWIB/MDM2 domain"/>
    <property type="match status" value="1"/>
</dbReference>
<dbReference type="SMART" id="SM00249">
    <property type="entry name" value="PHD"/>
    <property type="match status" value="1"/>
</dbReference>
<reference evidence="9" key="3">
    <citation type="journal article" date="2017" name="Nature">
        <title>Genome sequence of the progenitor of the wheat D genome Aegilops tauschii.</title>
        <authorList>
            <person name="Luo M.C."/>
            <person name="Gu Y.Q."/>
            <person name="Puiu D."/>
            <person name="Wang H."/>
            <person name="Twardziok S.O."/>
            <person name="Deal K.R."/>
            <person name="Huo N."/>
            <person name="Zhu T."/>
            <person name="Wang L."/>
            <person name="Wang Y."/>
            <person name="McGuire P.E."/>
            <person name="Liu S."/>
            <person name="Long H."/>
            <person name="Ramasamy R.K."/>
            <person name="Rodriguez J.C."/>
            <person name="Van S.L."/>
            <person name="Yuan L."/>
            <person name="Wang Z."/>
            <person name="Xia Z."/>
            <person name="Xiao L."/>
            <person name="Anderson O.D."/>
            <person name="Ouyang S."/>
            <person name="Liang Y."/>
            <person name="Zimin A.V."/>
            <person name="Pertea G."/>
            <person name="Qi P."/>
            <person name="Bennetzen J.L."/>
            <person name="Dai X."/>
            <person name="Dawson M.W."/>
            <person name="Muller H.G."/>
            <person name="Kugler K."/>
            <person name="Rivarola-Duarte L."/>
            <person name="Spannagl M."/>
            <person name="Mayer K.F.X."/>
            <person name="Lu F.H."/>
            <person name="Bevan M.W."/>
            <person name="Leroy P."/>
            <person name="Li P."/>
            <person name="You F.M."/>
            <person name="Sun Q."/>
            <person name="Liu Z."/>
            <person name="Lyons E."/>
            <person name="Wicker T."/>
            <person name="Salzberg S.L."/>
            <person name="Devos K.M."/>
            <person name="Dvorak J."/>
        </authorList>
    </citation>
    <scope>NUCLEOTIDE SEQUENCE [LARGE SCALE GENOMIC DNA]</scope>
    <source>
        <strain evidence="9">cv. AL8/78</strain>
    </source>
</reference>
<feature type="region of interest" description="Disordered" evidence="5">
    <location>
        <begin position="150"/>
        <end position="187"/>
    </location>
</feature>
<proteinExistence type="predicted"/>
<dbReference type="PROSITE" id="PS51925">
    <property type="entry name" value="SWIB_MDM2"/>
    <property type="match status" value="1"/>
</dbReference>
<feature type="region of interest" description="Disordered" evidence="5">
    <location>
        <begin position="284"/>
        <end position="373"/>
    </location>
</feature>
<evidence type="ECO:0000256" key="5">
    <source>
        <dbReference type="SAM" id="MobiDB-lite"/>
    </source>
</evidence>
<dbReference type="InterPro" id="IPR004343">
    <property type="entry name" value="Plus-3_dom"/>
</dbReference>
<dbReference type="SUPFAM" id="SSF57903">
    <property type="entry name" value="FYVE/PHD zinc finger"/>
    <property type="match status" value="1"/>
</dbReference>
<dbReference type="GO" id="GO:0003677">
    <property type="term" value="F:DNA binding"/>
    <property type="evidence" value="ECO:0007669"/>
    <property type="project" value="UniProtKB-KW"/>
</dbReference>
<reference evidence="10" key="1">
    <citation type="journal article" date="2014" name="Science">
        <title>Ancient hybridizations among the ancestral genomes of bread wheat.</title>
        <authorList>
            <consortium name="International Wheat Genome Sequencing Consortium,"/>
            <person name="Marcussen T."/>
            <person name="Sandve S.R."/>
            <person name="Heier L."/>
            <person name="Spannagl M."/>
            <person name="Pfeifer M."/>
            <person name="Jakobsen K.S."/>
            <person name="Wulff B.B."/>
            <person name="Steuernagel B."/>
            <person name="Mayer K.F."/>
            <person name="Olsen O.A."/>
        </authorList>
    </citation>
    <scope>NUCLEOTIDE SEQUENCE [LARGE SCALE GENOMIC DNA]</scope>
    <source>
        <strain evidence="10">cv. AL8/78</strain>
    </source>
</reference>
<dbReference type="EnsemblPlants" id="AET5Gv20732600.7">
    <property type="protein sequence ID" value="AET5Gv20732600.7"/>
    <property type="gene ID" value="AET5Gv20732600"/>
</dbReference>
<evidence type="ECO:0000259" key="8">
    <source>
        <dbReference type="PROSITE" id="PS51925"/>
    </source>
</evidence>
<dbReference type="InterPro" id="IPR001965">
    <property type="entry name" value="Znf_PHD"/>
</dbReference>
<dbReference type="Gene3D" id="3.90.70.200">
    <property type="entry name" value="Plus-3 domain"/>
    <property type="match status" value="1"/>
</dbReference>
<feature type="compositionally biased region" description="Basic and acidic residues" evidence="5">
    <location>
        <begin position="670"/>
        <end position="680"/>
    </location>
</feature>
<sequence length="988" mass="107420">MPTTPDIVLEGDGGGGGEKPEEDSQAAGDDVAAGETVGVANDSDPADEKPEEGAGAGSQLNGDTAAVDDPADLGASPADVGSDQTGQGIHDGADEADQFGLGAQDDARLIVDSDIAVSDYGVDAHDEEGAPMDAVAATELIDREAELVKEDDDVAEVDTHPSTGIDYGEEAVAAADDASTDEGRQMDAVSISRDVDEEKAAGAVGVNATGEDRQVDAVDPTVVDSQEKEISSAGDDGAAGVEGERDVMAAQNVAEEADRVPEEAELDMIDNVVAEEVTEMDILASTGNGNEDEGIVTAGDASADEGTSMDAVSISRDVNEEKCTDAAGVGSTDEDMQMDEGGDQEKEAGDDGADEEGVEKHVVTMTGEDEEDDMAEQNIAEEADSVPEEVDLAGDVPEEEDVQIYEDDDDDEPPPLARRGVGRPKRGRASSKAQAVVKPSVKRKDEEEVCFICFDGGELVICDRRFCPKAYHPSCINRDDDFFKSKGQWTCGWHICSNCQKPARQMCYTCTFSLCKTCIKETNFISVRGTKGFCETCLNTVMLIENKEEATEQMDVDFDDKESWWSLFKDYWLNLKEKLPLPYAEVSAARRLNNRSYLSELPEANDEEEANSDSSPKTRGKKRLKRAAEEDSSKGKGTTRKYTKQGSVSRDAKPKKPRGAKARQLSKRASSSDHGPKESESVGTSTSSAEEANWASKELLDFVAHMRNGDKSVLSQYEVQRLVLEYIARENLRDPRGKSMIVCDSWLQSLSGKERVGHFEMLKLLESHFPLAEVSPADIDGNHGGVVDPDPSQDADGNSEASVVMSSEKRRKSRKYDHRALQTNLDDFAAIDNHNIGLIYLRRNLMEELIGDADTFNEKVLGAFVRIRISGTGQRQDIYRLVQIVGTGTAAEKYKCGKKTTDITLEILNLDKKEVISIDITSNQEFTEEECKRLRQSIKCGFISRLTVVMLLLLHTIMLCLCYGALFSIVTILSSRERFRRRQGFSSL</sequence>
<dbReference type="PANTHER" id="PTHR46695">
    <property type="entry name" value="ZINC FINGER CCCH DOMAIN-CONTAINING PROTEIN 44-RELATED"/>
    <property type="match status" value="1"/>
</dbReference>
<feature type="region of interest" description="Disordered" evidence="5">
    <location>
        <begin position="404"/>
        <end position="434"/>
    </location>
</feature>
<feature type="compositionally biased region" description="Polar residues" evidence="5">
    <location>
        <begin position="681"/>
        <end position="690"/>
    </location>
</feature>
<feature type="region of interest" description="Disordered" evidence="5">
    <location>
        <begin position="780"/>
        <end position="815"/>
    </location>
</feature>
<keyword evidence="1" id="KW-0479">Metal-binding</keyword>
<organism evidence="9 10">
    <name type="scientific">Aegilops tauschii subsp. strangulata</name>
    <name type="common">Goatgrass</name>
    <dbReference type="NCBI Taxonomy" id="200361"/>
    <lineage>
        <taxon>Eukaryota</taxon>
        <taxon>Viridiplantae</taxon>
        <taxon>Streptophyta</taxon>
        <taxon>Embryophyta</taxon>
        <taxon>Tracheophyta</taxon>
        <taxon>Spermatophyta</taxon>
        <taxon>Magnoliopsida</taxon>
        <taxon>Liliopsida</taxon>
        <taxon>Poales</taxon>
        <taxon>Poaceae</taxon>
        <taxon>BOP clade</taxon>
        <taxon>Pooideae</taxon>
        <taxon>Triticodae</taxon>
        <taxon>Triticeae</taxon>
        <taxon>Triticinae</taxon>
        <taxon>Aegilops</taxon>
    </lineage>
</organism>
<name>A0A453LE99_AEGTS</name>
<dbReference type="InterPro" id="IPR003121">
    <property type="entry name" value="SWIB_MDM2_domain"/>
</dbReference>
<dbReference type="EnsemblPlants" id="AET5Gv20732600.1">
    <property type="protein sequence ID" value="AET5Gv20732600.1"/>
    <property type="gene ID" value="AET5Gv20732600"/>
</dbReference>
<evidence type="ECO:0000256" key="4">
    <source>
        <dbReference type="ARBA" id="ARBA00023125"/>
    </source>
</evidence>
<feature type="compositionally biased region" description="Basic residues" evidence="5">
    <location>
        <begin position="653"/>
        <end position="666"/>
    </location>
</feature>
<feature type="compositionally biased region" description="Acidic residues" evidence="5">
    <location>
        <begin position="404"/>
        <end position="413"/>
    </location>
</feature>
<reference evidence="9" key="4">
    <citation type="submission" date="2019-03" db="UniProtKB">
        <authorList>
            <consortium name="EnsemblPlants"/>
        </authorList>
    </citation>
    <scope>IDENTIFICATION</scope>
</reference>
<dbReference type="FunFam" id="3.90.70.200:FF:000002">
    <property type="entry name" value="Zinc finger CCCH domain-containing protein 19"/>
    <property type="match status" value="1"/>
</dbReference>
<dbReference type="Gramene" id="AET5Gv20732600.7">
    <property type="protein sequence ID" value="AET5Gv20732600.7"/>
    <property type="gene ID" value="AET5Gv20732600"/>
</dbReference>
<feature type="region of interest" description="Disordered" evidence="5">
    <location>
        <begin position="1"/>
        <end position="97"/>
    </location>
</feature>
<keyword evidence="10" id="KW-1185">Reference proteome</keyword>
<dbReference type="InterPro" id="IPR036885">
    <property type="entry name" value="SWIB_MDM2_dom_sf"/>
</dbReference>
<keyword evidence="2" id="KW-0863">Zinc-finger</keyword>
<evidence type="ECO:0000256" key="1">
    <source>
        <dbReference type="ARBA" id="ARBA00022723"/>
    </source>
</evidence>
<dbReference type="Pfam" id="PF02201">
    <property type="entry name" value="SWIB"/>
    <property type="match status" value="1"/>
</dbReference>
<feature type="domain" description="DM2" evidence="8">
    <location>
        <begin position="688"/>
        <end position="771"/>
    </location>
</feature>
<dbReference type="PANTHER" id="PTHR46695:SF5">
    <property type="entry name" value="RNA POLYMERASE-ASSOCIATED PROTEIN RTF1 HOMOLOG"/>
    <property type="match status" value="1"/>
</dbReference>
<dbReference type="CDD" id="cd10567">
    <property type="entry name" value="SWIB-MDM2_like"/>
    <property type="match status" value="1"/>
</dbReference>
<feature type="region of interest" description="Disordered" evidence="5">
    <location>
        <begin position="203"/>
        <end position="241"/>
    </location>
</feature>
<feature type="transmembrane region" description="Helical" evidence="6">
    <location>
        <begin position="946"/>
        <end position="973"/>
    </location>
</feature>
<reference evidence="9" key="5">
    <citation type="journal article" date="2021" name="G3 (Bethesda)">
        <title>Aegilops tauschii genome assembly Aet v5.0 features greater sequence contiguity and improved annotation.</title>
        <authorList>
            <person name="Wang L."/>
            <person name="Zhu T."/>
            <person name="Rodriguez J.C."/>
            <person name="Deal K.R."/>
            <person name="Dubcovsky J."/>
            <person name="McGuire P.E."/>
            <person name="Lux T."/>
            <person name="Spannagl M."/>
            <person name="Mayer K.F.X."/>
            <person name="Baldrich P."/>
            <person name="Meyers B.C."/>
            <person name="Huo N."/>
            <person name="Gu Y.Q."/>
            <person name="Zhou H."/>
            <person name="Devos K.M."/>
            <person name="Bennetzen J.L."/>
            <person name="Unver T."/>
            <person name="Budak H."/>
            <person name="Gulick P.J."/>
            <person name="Galiba G."/>
            <person name="Kalapos B."/>
            <person name="Nelson D.R."/>
            <person name="Li P."/>
            <person name="You F.M."/>
            <person name="Luo M.C."/>
            <person name="Dvorak J."/>
        </authorList>
    </citation>
    <scope>NUCLEOTIDE SEQUENCE [LARGE SCALE GENOMIC DNA]</scope>
    <source>
        <strain evidence="9">cv. AL8/78</strain>
    </source>
</reference>
<feature type="compositionally biased region" description="Basic residues" evidence="5">
    <location>
        <begin position="420"/>
        <end position="429"/>
    </location>
</feature>
<protein>
    <submittedName>
        <fullName evidence="9">Uncharacterized protein</fullName>
    </submittedName>
</protein>
<keyword evidence="6" id="KW-0812">Transmembrane</keyword>
<dbReference type="Proteomes" id="UP000015105">
    <property type="component" value="Chromosome 5D"/>
</dbReference>
<reference evidence="10" key="2">
    <citation type="journal article" date="2017" name="Nat. Plants">
        <title>The Aegilops tauschii genome reveals multiple impacts of transposons.</title>
        <authorList>
            <person name="Zhao G."/>
            <person name="Zou C."/>
            <person name="Li K."/>
            <person name="Wang K."/>
            <person name="Li T."/>
            <person name="Gao L."/>
            <person name="Zhang X."/>
            <person name="Wang H."/>
            <person name="Yang Z."/>
            <person name="Liu X."/>
            <person name="Jiang W."/>
            <person name="Mao L."/>
            <person name="Kong X."/>
            <person name="Jiao Y."/>
            <person name="Jia J."/>
        </authorList>
    </citation>
    <scope>NUCLEOTIDE SEQUENCE [LARGE SCALE GENOMIC DNA]</scope>
    <source>
        <strain evidence="10">cv. AL8/78</strain>
    </source>
</reference>
<evidence type="ECO:0000256" key="2">
    <source>
        <dbReference type="ARBA" id="ARBA00022771"/>
    </source>
</evidence>
<feature type="domain" description="Plus3" evidence="7">
    <location>
        <begin position="830"/>
        <end position="963"/>
    </location>
</feature>
<evidence type="ECO:0000313" key="10">
    <source>
        <dbReference type="Proteomes" id="UP000015105"/>
    </source>
</evidence>
<dbReference type="Pfam" id="PF03126">
    <property type="entry name" value="Plus-3"/>
    <property type="match status" value="1"/>
</dbReference>
<dbReference type="SMART" id="SM00719">
    <property type="entry name" value="Plus3"/>
    <property type="match status" value="1"/>
</dbReference>
<accession>A0A453LE99</accession>
<feature type="region of interest" description="Disordered" evidence="5">
    <location>
        <begin position="600"/>
        <end position="690"/>
    </location>
</feature>
<dbReference type="GO" id="GO:0008270">
    <property type="term" value="F:zinc ion binding"/>
    <property type="evidence" value="ECO:0007669"/>
    <property type="project" value="UniProtKB-KW"/>
</dbReference>
<dbReference type="InterPro" id="IPR013083">
    <property type="entry name" value="Znf_RING/FYVE/PHD"/>
</dbReference>
<dbReference type="Gene3D" id="1.10.245.10">
    <property type="entry name" value="SWIB/MDM2 domain"/>
    <property type="match status" value="1"/>
</dbReference>
<evidence type="ECO:0000256" key="6">
    <source>
        <dbReference type="SAM" id="Phobius"/>
    </source>
</evidence>
<dbReference type="EnsemblPlants" id="AET5Gv20732600.10">
    <property type="protein sequence ID" value="AET5Gv20732600.10"/>
    <property type="gene ID" value="AET5Gv20732600"/>
</dbReference>
<dbReference type="Gramene" id="AET5Gv20732600.1">
    <property type="protein sequence ID" value="AET5Gv20732600.1"/>
    <property type="gene ID" value="AET5Gv20732600"/>
</dbReference>